<dbReference type="PANTHER" id="PTHR46116">
    <property type="entry name" value="(E3-INDEPENDENT) E2 UBIQUITIN-CONJUGATING ENZYME"/>
    <property type="match status" value="1"/>
</dbReference>
<feature type="region of interest" description="Disordered" evidence="3">
    <location>
        <begin position="592"/>
        <end position="628"/>
    </location>
</feature>
<dbReference type="GO" id="GO:0061631">
    <property type="term" value="F:ubiquitin conjugating enzyme activity"/>
    <property type="evidence" value="ECO:0007669"/>
    <property type="project" value="TreeGrafter"/>
</dbReference>
<keyword evidence="6" id="KW-1185">Reference proteome</keyword>
<reference evidence="5" key="1">
    <citation type="submission" date="2017-08" db="EMBL/GenBank/DDBJ databases">
        <authorList>
            <person name="Cuomo C."/>
            <person name="Billmyre B."/>
            <person name="Heitman J."/>
        </authorList>
    </citation>
    <scope>NUCLEOTIDE SEQUENCE</scope>
    <source>
        <strain evidence="5">CBS 12478</strain>
    </source>
</reference>
<dbReference type="Proteomes" id="UP000322225">
    <property type="component" value="Chromosome 10"/>
</dbReference>
<dbReference type="InterPro" id="IPR000608">
    <property type="entry name" value="UBC"/>
</dbReference>
<evidence type="ECO:0000256" key="2">
    <source>
        <dbReference type="ARBA" id="ARBA00022786"/>
    </source>
</evidence>
<gene>
    <name evidence="5" type="ORF">CI109_105693</name>
</gene>
<dbReference type="RefSeq" id="XP_031861429.2">
    <property type="nucleotide sequence ID" value="XM_032004198.2"/>
</dbReference>
<dbReference type="PANTHER" id="PTHR46116:SF15">
    <property type="entry name" value="(E3-INDEPENDENT) E2 UBIQUITIN-CONJUGATING ENZYME"/>
    <property type="match status" value="1"/>
</dbReference>
<feature type="compositionally biased region" description="Low complexity" evidence="3">
    <location>
        <begin position="595"/>
        <end position="611"/>
    </location>
</feature>
<proteinExistence type="predicted"/>
<accession>A0AAJ8LQA1</accession>
<dbReference type="SUPFAM" id="SSF54495">
    <property type="entry name" value="UBC-like"/>
    <property type="match status" value="1"/>
</dbReference>
<feature type="domain" description="UBC core" evidence="4">
    <location>
        <begin position="673"/>
        <end position="837"/>
    </location>
</feature>
<evidence type="ECO:0000259" key="4">
    <source>
        <dbReference type="PROSITE" id="PS50127"/>
    </source>
</evidence>
<dbReference type="PROSITE" id="PS50127">
    <property type="entry name" value="UBC_2"/>
    <property type="match status" value="1"/>
</dbReference>
<dbReference type="SMART" id="SM00212">
    <property type="entry name" value="UBCc"/>
    <property type="match status" value="1"/>
</dbReference>
<dbReference type="GeneID" id="43588331"/>
<dbReference type="Pfam" id="PF00179">
    <property type="entry name" value="UQ_con"/>
    <property type="match status" value="1"/>
</dbReference>
<name>A0AAJ8LQA1_9TREE</name>
<dbReference type="CDD" id="cd23837">
    <property type="entry name" value="UBCc_UBE2O"/>
    <property type="match status" value="1"/>
</dbReference>
<dbReference type="InterPro" id="IPR016135">
    <property type="entry name" value="UBQ-conjugating_enzyme/RWD"/>
</dbReference>
<organism evidence="5 6">
    <name type="scientific">Kwoniella shandongensis</name>
    <dbReference type="NCBI Taxonomy" id="1734106"/>
    <lineage>
        <taxon>Eukaryota</taxon>
        <taxon>Fungi</taxon>
        <taxon>Dikarya</taxon>
        <taxon>Basidiomycota</taxon>
        <taxon>Agaricomycotina</taxon>
        <taxon>Tremellomycetes</taxon>
        <taxon>Tremellales</taxon>
        <taxon>Cryptococcaceae</taxon>
        <taxon>Kwoniella</taxon>
    </lineage>
</organism>
<evidence type="ECO:0000256" key="3">
    <source>
        <dbReference type="SAM" id="MobiDB-lite"/>
    </source>
</evidence>
<dbReference type="AlphaFoldDB" id="A0AAJ8LQA1"/>
<protein>
    <recommendedName>
        <fullName evidence="4">UBC core domain-containing protein</fullName>
    </recommendedName>
</protein>
<dbReference type="EMBL" id="CP144060">
    <property type="protein sequence ID" value="WWD21209.1"/>
    <property type="molecule type" value="Genomic_DNA"/>
</dbReference>
<evidence type="ECO:0000313" key="5">
    <source>
        <dbReference type="EMBL" id="WWD21209.1"/>
    </source>
</evidence>
<dbReference type="FunFam" id="3.10.110.10:FF:000094">
    <property type="entry name" value="Probable ubiquitin-conjugating enzyme E2 23"/>
    <property type="match status" value="1"/>
</dbReference>
<dbReference type="Gene3D" id="3.10.110.10">
    <property type="entry name" value="Ubiquitin Conjugating Enzyme"/>
    <property type="match status" value="1"/>
</dbReference>
<evidence type="ECO:0000256" key="1">
    <source>
        <dbReference type="ARBA" id="ARBA00022679"/>
    </source>
</evidence>
<dbReference type="KEGG" id="ksn:43588331"/>
<reference evidence="5" key="2">
    <citation type="submission" date="2024-01" db="EMBL/GenBank/DDBJ databases">
        <title>Comparative genomics of Cryptococcus and Kwoniella reveals pathogenesis evolution and contrasting modes of karyotype evolution via chromosome fusion or intercentromeric recombination.</title>
        <authorList>
            <person name="Coelho M.A."/>
            <person name="David-Palma M."/>
            <person name="Shea T."/>
            <person name="Bowers K."/>
            <person name="McGinley-Smith S."/>
            <person name="Mohammad A.W."/>
            <person name="Gnirke A."/>
            <person name="Yurkov A.M."/>
            <person name="Nowrousian M."/>
            <person name="Sun S."/>
            <person name="Cuomo C.A."/>
            <person name="Heitman J."/>
        </authorList>
    </citation>
    <scope>NUCLEOTIDE SEQUENCE</scope>
    <source>
        <strain evidence="5">CBS 12478</strain>
    </source>
</reference>
<evidence type="ECO:0000313" key="6">
    <source>
        <dbReference type="Proteomes" id="UP000322225"/>
    </source>
</evidence>
<sequence length="925" mass="103741">MPPLPDSLPGLSDDYTSQFFANDVVTKPDDVLFRGRVLRCWADEDGGPPPLPPGEEMHPLDRPLKRGEVGISNLSNGELQIVPESTLRLYQREFIKGDVVKRSLTSPESAVVIDIKSEVRLEHVLSKEKVEGWVEYRKMQNSLLFDARDRVVYDEWIGTVEEVFEEGLVESQIGICYRLAEMGGLLEPGRLAADVIPKDMPHAEMSNPLPPFANPEVDRVVAVNPIVVYVTWNAINQQLPISEQDKHPEPKQYWFGEDVKKLTHFDALQSQPPVIGSTVRFRDPDDERRYAVKPTLHLGGLKKVTSLNIVESRSRLTLRWQTGKETEEWATDLVPYRNVDDYETWPGEHLIWRGDNGERRHAVAQTFDPHQRVAELLFMDTNEKQIVPALELDPGGRNNTTTYGVGFGMQVLLCANNGSSPPEVPVLGQSELPIKNMWSRHELAKLAEEFVVDPSKFGYFKPEGDRNKVDWWGEVVQLNLDGSVDVELPNKEKRKVAIQNMFLLNEPHGEDMLGDEPHQVGEGDDWEMEGTTENGFEVGSDASWETMSVDGDGGQSNWDEPQVVDIDIDGSDIGLDEDEDEDARDARGVELVVGAAQPPTSPPRASSPALPDDIPEAGPSTLPNGHDSSKTVHHVNGIEDDDDEHWQRFEMLEEAPEDHWYIREPRLSAASKTYHSRLQREHRALMSSLPENILVRTYEDRTDLMRVLIIGPEGTPYTDAPFVFDIYLNPTKFPQEPPTVHFHSHTNGHGRCNPNLYEDGKVCLSILGTWSGDKSESWNPSKSSLLQVFVSISGLVLVRSPYHCEPAFAKLEGTKEGKVNSRLYSEKAYVLSRSFVRTALERPPIGLEAELRHFYLTKGRLQSVIDHARRLIDKGEAVSNGAGEDTIEEENAEMWNADAMGSLTMGAIISLKVSGVVVNGRSERC</sequence>
<keyword evidence="2" id="KW-0833">Ubl conjugation pathway</keyword>
<keyword evidence="1" id="KW-0808">Transferase</keyword>